<dbReference type="Proteomes" id="UP000243297">
    <property type="component" value="Unassembled WGS sequence"/>
</dbReference>
<dbReference type="InterPro" id="IPR016024">
    <property type="entry name" value="ARM-type_fold"/>
</dbReference>
<dbReference type="InterPro" id="IPR011989">
    <property type="entry name" value="ARM-like"/>
</dbReference>
<proteinExistence type="predicted"/>
<reference evidence="2" key="1">
    <citation type="submission" date="2017-02" db="EMBL/GenBank/DDBJ databases">
        <authorList>
            <person name="Varghese N."/>
            <person name="Submissions S."/>
        </authorList>
    </citation>
    <scope>NUCLEOTIDE SEQUENCE [LARGE SCALE GENOMIC DNA]</scope>
    <source>
        <strain evidence="2">ATCC 25662</strain>
    </source>
</reference>
<dbReference type="RefSeq" id="WP_078711881.1">
    <property type="nucleotide sequence ID" value="NZ_FUWY01000004.1"/>
</dbReference>
<dbReference type="AlphaFoldDB" id="A0A1T4N4F2"/>
<dbReference type="EMBL" id="FUWY01000004">
    <property type="protein sequence ID" value="SJZ74123.1"/>
    <property type="molecule type" value="Genomic_DNA"/>
</dbReference>
<evidence type="ECO:0000313" key="1">
    <source>
        <dbReference type="EMBL" id="SJZ74123.1"/>
    </source>
</evidence>
<keyword evidence="2" id="KW-1185">Reference proteome</keyword>
<dbReference type="SUPFAM" id="SSF48371">
    <property type="entry name" value="ARM repeat"/>
    <property type="match status" value="1"/>
</dbReference>
<evidence type="ECO:0008006" key="3">
    <source>
        <dbReference type="Google" id="ProtNLM"/>
    </source>
</evidence>
<dbReference type="STRING" id="118967.SAMN02745191_1479"/>
<name>A0A1T4N4F2_9FIRM</name>
<accession>A0A1T4N4F2</accession>
<organism evidence="1 2">
    <name type="scientific">Anaerorhabdus furcosa</name>
    <dbReference type="NCBI Taxonomy" id="118967"/>
    <lineage>
        <taxon>Bacteria</taxon>
        <taxon>Bacillati</taxon>
        <taxon>Bacillota</taxon>
        <taxon>Erysipelotrichia</taxon>
        <taxon>Erysipelotrichales</taxon>
        <taxon>Erysipelotrichaceae</taxon>
        <taxon>Anaerorhabdus</taxon>
    </lineage>
</organism>
<gene>
    <name evidence="1" type="ORF">SAMN02745191_1479</name>
</gene>
<protein>
    <recommendedName>
        <fullName evidence="3">HEAT repeat-containing protein</fullName>
    </recommendedName>
</protein>
<evidence type="ECO:0000313" key="2">
    <source>
        <dbReference type="Proteomes" id="UP000243297"/>
    </source>
</evidence>
<dbReference type="Gene3D" id="1.25.10.10">
    <property type="entry name" value="Leucine-rich Repeat Variant"/>
    <property type="match status" value="1"/>
</dbReference>
<dbReference type="OrthoDB" id="1951221at2"/>
<sequence>MRISENIELLRDKDANIAYKALKELIEVSKSSNEVYTYVNDFIEMMHDENSYVRGRGLRLLAYNAKWDKSNKINECIDEYLSHFEDDKPIISRGCIQDSVLIAKAKPELSAKIMVALETFDRIYQDSMQSLIYRDRKTAANKIRQGEE</sequence>